<keyword evidence="7 14" id="KW-0378">Hydrolase</keyword>
<keyword evidence="8 14" id="KW-0862">Zinc</keyword>
<dbReference type="InterPro" id="IPR024079">
    <property type="entry name" value="MetalloPept_cat_dom_sf"/>
</dbReference>
<feature type="binding site" evidence="14">
    <location>
        <position position="240"/>
    </location>
    <ligand>
        <name>Zn(2+)</name>
        <dbReference type="ChEBI" id="CHEBI:29105"/>
        <note>catalytic</note>
    </ligand>
</feature>
<keyword evidence="6 12" id="KW-0732">Signal</keyword>
<evidence type="ECO:0000256" key="12">
    <source>
        <dbReference type="PIRNR" id="PIRNR036365"/>
    </source>
</evidence>
<dbReference type="PROSITE" id="PS51864">
    <property type="entry name" value="ASTACIN"/>
    <property type="match status" value="1"/>
</dbReference>
<dbReference type="PROSITE" id="PS01180">
    <property type="entry name" value="CUB"/>
    <property type="match status" value="1"/>
</dbReference>
<dbReference type="EMBL" id="JARK01001410">
    <property type="protein sequence ID" value="EYC06619.1"/>
    <property type="molecule type" value="Genomic_DNA"/>
</dbReference>
<feature type="chain" id="PRO_5005100968" description="Zinc metalloproteinase" evidence="12 15">
    <location>
        <begin position="17"/>
        <end position="495"/>
    </location>
</feature>
<comment type="caution">
    <text evidence="18">The sequence shown here is derived from an EMBL/GenBank/DDBJ whole genome shotgun (WGS) entry which is preliminary data.</text>
</comment>
<feature type="active site" evidence="14">
    <location>
        <position position="231"/>
    </location>
</feature>
<keyword evidence="19" id="KW-1185">Reference proteome</keyword>
<dbReference type="Pfam" id="PF01400">
    <property type="entry name" value="Astacin"/>
    <property type="match status" value="1"/>
</dbReference>
<reference evidence="19" key="1">
    <citation type="journal article" date="2015" name="Nat. Genet.">
        <title>The genome and transcriptome of the zoonotic hookworm Ancylostoma ceylanicum identify infection-specific gene families.</title>
        <authorList>
            <person name="Schwarz E.M."/>
            <person name="Hu Y."/>
            <person name="Antoshechkin I."/>
            <person name="Miller M.M."/>
            <person name="Sternberg P.W."/>
            <person name="Aroian R.V."/>
        </authorList>
    </citation>
    <scope>NUCLEOTIDE SEQUENCE</scope>
    <source>
        <strain evidence="19">HY135</strain>
    </source>
</reference>
<dbReference type="SUPFAM" id="SSF49854">
    <property type="entry name" value="Spermadhesin, CUB domain"/>
    <property type="match status" value="1"/>
</dbReference>
<keyword evidence="9 14" id="KW-0482">Metalloprotease</keyword>
<dbReference type="Gene3D" id="3.40.390.10">
    <property type="entry name" value="Collagenase (Catalytic Domain)"/>
    <property type="match status" value="1"/>
</dbReference>
<dbReference type="PANTHER" id="PTHR10127:SF793">
    <property type="entry name" value="ZINC METALLOPROTEINASE NAS-31"/>
    <property type="match status" value="1"/>
</dbReference>
<keyword evidence="4 14" id="KW-0645">Protease</keyword>
<name>A0A016TUD9_9BILA</name>
<dbReference type="InterPro" id="IPR006026">
    <property type="entry name" value="Peptidase_Metallo"/>
</dbReference>
<feature type="domain" description="CUB" evidence="16">
    <location>
        <begin position="376"/>
        <end position="495"/>
    </location>
</feature>
<comment type="caution">
    <text evidence="13">Lacks conserved residue(s) required for the propagation of feature annotation.</text>
</comment>
<evidence type="ECO:0000256" key="1">
    <source>
        <dbReference type="ARBA" id="ARBA00004613"/>
    </source>
</evidence>
<dbReference type="GO" id="GO:0008270">
    <property type="term" value="F:zinc ion binding"/>
    <property type="evidence" value="ECO:0007669"/>
    <property type="project" value="UniProtKB-UniRule"/>
</dbReference>
<keyword evidence="10" id="KW-1015">Disulfide bond</keyword>
<evidence type="ECO:0000259" key="17">
    <source>
        <dbReference type="PROSITE" id="PS51864"/>
    </source>
</evidence>
<dbReference type="AlphaFoldDB" id="A0A016TUD9"/>
<organism evidence="18 19">
    <name type="scientific">Ancylostoma ceylanicum</name>
    <dbReference type="NCBI Taxonomy" id="53326"/>
    <lineage>
        <taxon>Eukaryota</taxon>
        <taxon>Metazoa</taxon>
        <taxon>Ecdysozoa</taxon>
        <taxon>Nematoda</taxon>
        <taxon>Chromadorea</taxon>
        <taxon>Rhabditida</taxon>
        <taxon>Rhabditina</taxon>
        <taxon>Rhabditomorpha</taxon>
        <taxon>Strongyloidea</taxon>
        <taxon>Ancylostomatidae</taxon>
        <taxon>Ancylostomatinae</taxon>
        <taxon>Ancylostoma</taxon>
    </lineage>
</organism>
<dbReference type="PANTHER" id="PTHR10127">
    <property type="entry name" value="DISCOIDIN, CUB, EGF, LAMININ , AND ZINC METALLOPROTEASE DOMAIN CONTAINING"/>
    <property type="match status" value="1"/>
</dbReference>
<evidence type="ECO:0000313" key="19">
    <source>
        <dbReference type="Proteomes" id="UP000024635"/>
    </source>
</evidence>
<evidence type="ECO:0000256" key="8">
    <source>
        <dbReference type="ARBA" id="ARBA00022833"/>
    </source>
</evidence>
<dbReference type="InterPro" id="IPR017050">
    <property type="entry name" value="Metallopeptidase_nem"/>
</dbReference>
<dbReference type="OrthoDB" id="5829157at2759"/>
<evidence type="ECO:0000259" key="16">
    <source>
        <dbReference type="PROSITE" id="PS01180"/>
    </source>
</evidence>
<dbReference type="MEROPS" id="M12.310"/>
<evidence type="ECO:0000313" key="18">
    <source>
        <dbReference type="EMBL" id="EYC06619.1"/>
    </source>
</evidence>
<evidence type="ECO:0000256" key="2">
    <source>
        <dbReference type="ARBA" id="ARBA00022525"/>
    </source>
</evidence>
<feature type="binding site" evidence="14">
    <location>
        <position position="234"/>
    </location>
    <ligand>
        <name>Zn(2+)</name>
        <dbReference type="ChEBI" id="CHEBI:29105"/>
        <note>catalytic</note>
    </ligand>
</feature>
<dbReference type="GO" id="GO:0006508">
    <property type="term" value="P:proteolysis"/>
    <property type="evidence" value="ECO:0007669"/>
    <property type="project" value="UniProtKB-KW"/>
</dbReference>
<comment type="cofactor">
    <cofactor evidence="14 15">
        <name>Zn(2+)</name>
        <dbReference type="ChEBI" id="CHEBI:29105"/>
    </cofactor>
    <text evidence="14 15">Binds 1 zinc ion per subunit.</text>
</comment>
<dbReference type="InterPro" id="IPR034035">
    <property type="entry name" value="Astacin-like_dom"/>
</dbReference>
<dbReference type="GO" id="GO:0005576">
    <property type="term" value="C:extracellular region"/>
    <property type="evidence" value="ECO:0007669"/>
    <property type="project" value="UniProtKB-SubCell"/>
</dbReference>
<evidence type="ECO:0000256" key="14">
    <source>
        <dbReference type="PROSITE-ProRule" id="PRU01211"/>
    </source>
</evidence>
<keyword evidence="3" id="KW-0245">EGF-like domain</keyword>
<comment type="subcellular location">
    <subcellularLocation>
        <location evidence="1 12">Secreted</location>
    </subcellularLocation>
</comment>
<dbReference type="InterPro" id="IPR000859">
    <property type="entry name" value="CUB_dom"/>
</dbReference>
<evidence type="ECO:0000256" key="15">
    <source>
        <dbReference type="RuleBase" id="RU361183"/>
    </source>
</evidence>
<dbReference type="Proteomes" id="UP000024635">
    <property type="component" value="Unassembled WGS sequence"/>
</dbReference>
<protein>
    <recommendedName>
        <fullName evidence="12">Zinc metalloproteinase</fullName>
    </recommendedName>
</protein>
<evidence type="ECO:0000256" key="9">
    <source>
        <dbReference type="ARBA" id="ARBA00023049"/>
    </source>
</evidence>
<dbReference type="InterPro" id="IPR001506">
    <property type="entry name" value="Peptidase_M12A"/>
</dbReference>
<evidence type="ECO:0000256" key="10">
    <source>
        <dbReference type="ARBA" id="ARBA00023157"/>
    </source>
</evidence>
<dbReference type="PRINTS" id="PR00480">
    <property type="entry name" value="ASTACIN"/>
</dbReference>
<dbReference type="CDD" id="cd04280">
    <property type="entry name" value="ZnMc_astacin_like"/>
    <property type="match status" value="1"/>
</dbReference>
<dbReference type="InterPro" id="IPR035914">
    <property type="entry name" value="Sperma_CUB_dom_sf"/>
</dbReference>
<feature type="binding site" evidence="14">
    <location>
        <position position="230"/>
    </location>
    <ligand>
        <name>Zn(2+)</name>
        <dbReference type="ChEBI" id="CHEBI:29105"/>
        <note>catalytic</note>
    </ligand>
</feature>
<dbReference type="SUPFAM" id="SSF55486">
    <property type="entry name" value="Metalloproteases ('zincins'), catalytic domain"/>
    <property type="match status" value="1"/>
</dbReference>
<dbReference type="PIRSF" id="PIRSF036365">
    <property type="entry name" value="Astacin_nematoda"/>
    <property type="match status" value="1"/>
</dbReference>
<keyword evidence="2 12" id="KW-0964">Secreted</keyword>
<evidence type="ECO:0000256" key="13">
    <source>
        <dbReference type="PROSITE-ProRule" id="PRU00059"/>
    </source>
</evidence>
<feature type="domain" description="Peptidase M12A" evidence="17">
    <location>
        <begin position="135"/>
        <end position="333"/>
    </location>
</feature>
<evidence type="ECO:0000256" key="6">
    <source>
        <dbReference type="ARBA" id="ARBA00022729"/>
    </source>
</evidence>
<evidence type="ECO:0000256" key="5">
    <source>
        <dbReference type="ARBA" id="ARBA00022723"/>
    </source>
</evidence>
<evidence type="ECO:0000256" key="3">
    <source>
        <dbReference type="ARBA" id="ARBA00022536"/>
    </source>
</evidence>
<keyword evidence="11" id="KW-0325">Glycoprotein</keyword>
<accession>A0A016TUD9</accession>
<sequence>MRVLILVLLLAACASAGFFDTKLGEKIKNTWSKIKTVLDSNKLAAIRDKIHALRDKIKAKLALSPERKARLADLMKHIINFKRNHVHKQGDSIEEINRKTKIGKLLYQADIVLTRQQANDIEADVLGDPSRMKRQAFRDVRYPKTLWQNNTAHYFFHSNATEDVKRVFRKAANLWMKDTCIDIVEKEEETDGDAIRVFVEDGCWSYVGRLGGPQNLSLGDGCESVGTAAHELGHALGFFHTHSRHDRDKYITYNAANVKSDWEDQFTKQTPYTNENYGIKYDYGSIMHYGATSATSNGLPTMVPHDPKYLQTLGSPMISFLELVMLNFHYGCNKICKRETSIKCKMGGLPHPRNCSTCICPSGYGGDNCTERPSGCGQEFEATDTPKTFTDVVGDRSQGFAERDEFDKCIYWIKAPAGKKVEIKLVSISDGLAVDGCQYAGVEIKTHKDQKITGYRFCAKEDAGVTLVSTGSTVPIITYNRVYATETVIQYRIAP</sequence>
<evidence type="ECO:0000256" key="11">
    <source>
        <dbReference type="ARBA" id="ARBA00023180"/>
    </source>
</evidence>
<dbReference type="GO" id="GO:0018996">
    <property type="term" value="P:molting cycle, collagen and cuticulin-based cuticle"/>
    <property type="evidence" value="ECO:0007669"/>
    <property type="project" value="InterPro"/>
</dbReference>
<evidence type="ECO:0000256" key="4">
    <source>
        <dbReference type="ARBA" id="ARBA00022670"/>
    </source>
</evidence>
<feature type="signal peptide" evidence="12 15">
    <location>
        <begin position="1"/>
        <end position="16"/>
    </location>
</feature>
<keyword evidence="5 14" id="KW-0479">Metal-binding</keyword>
<dbReference type="SMART" id="SM00235">
    <property type="entry name" value="ZnMc"/>
    <property type="match status" value="1"/>
</dbReference>
<gene>
    <name evidence="18" type="primary">Acey_s0074.g801</name>
    <name evidence="18" type="ORF">Y032_0074g801</name>
</gene>
<dbReference type="GO" id="GO:0004222">
    <property type="term" value="F:metalloendopeptidase activity"/>
    <property type="evidence" value="ECO:0007669"/>
    <property type="project" value="UniProtKB-UniRule"/>
</dbReference>
<evidence type="ECO:0000256" key="7">
    <source>
        <dbReference type="ARBA" id="ARBA00022801"/>
    </source>
</evidence>
<proteinExistence type="predicted"/>